<protein>
    <recommendedName>
        <fullName evidence="5">Phosphomethylpyrimidine kinase</fullName>
    </recommendedName>
</protein>
<dbReference type="InterPro" id="IPR004399">
    <property type="entry name" value="HMP/HMP-P_kinase_dom"/>
</dbReference>
<dbReference type="VEuPathDB" id="FungiDB:VP01_180g2"/>
<accession>A0A0L6VER5</accession>
<feature type="domain" description="Thiaminase-2/PQQC" evidence="1">
    <location>
        <begin position="371"/>
        <end position="572"/>
    </location>
</feature>
<dbReference type="PANTHER" id="PTHR20858">
    <property type="entry name" value="PHOSPHOMETHYLPYRIMIDINE KINASE"/>
    <property type="match status" value="1"/>
</dbReference>
<dbReference type="EMBL" id="LAVV01006626">
    <property type="protein sequence ID" value="KNZ59047.1"/>
    <property type="molecule type" value="Genomic_DNA"/>
</dbReference>
<dbReference type="Proteomes" id="UP000037035">
    <property type="component" value="Unassembled WGS sequence"/>
</dbReference>
<dbReference type="SUPFAM" id="SSF53613">
    <property type="entry name" value="Ribokinase-like"/>
    <property type="match status" value="1"/>
</dbReference>
<proteinExistence type="predicted"/>
<dbReference type="InterPro" id="IPR013749">
    <property type="entry name" value="PM/HMP-P_kinase-1"/>
</dbReference>
<gene>
    <name evidence="3" type="ORF">VP01_180g2</name>
</gene>
<dbReference type="CDD" id="cd19367">
    <property type="entry name" value="TenA_C_ScTHI20-like"/>
    <property type="match status" value="1"/>
</dbReference>
<organism evidence="3 4">
    <name type="scientific">Puccinia sorghi</name>
    <dbReference type="NCBI Taxonomy" id="27349"/>
    <lineage>
        <taxon>Eukaryota</taxon>
        <taxon>Fungi</taxon>
        <taxon>Dikarya</taxon>
        <taxon>Basidiomycota</taxon>
        <taxon>Pucciniomycotina</taxon>
        <taxon>Pucciniomycetes</taxon>
        <taxon>Pucciniales</taxon>
        <taxon>Pucciniaceae</taxon>
        <taxon>Puccinia</taxon>
    </lineage>
</organism>
<dbReference type="Pfam" id="PF03070">
    <property type="entry name" value="TENA_THI-4"/>
    <property type="match status" value="1"/>
</dbReference>
<dbReference type="AlphaFoldDB" id="A0A0L6VER5"/>
<dbReference type="InterPro" id="IPR004305">
    <property type="entry name" value="Thiaminase-2/PQQC"/>
</dbReference>
<evidence type="ECO:0000259" key="1">
    <source>
        <dbReference type="Pfam" id="PF03070"/>
    </source>
</evidence>
<evidence type="ECO:0000313" key="4">
    <source>
        <dbReference type="Proteomes" id="UP000037035"/>
    </source>
</evidence>
<dbReference type="GO" id="GO:0009228">
    <property type="term" value="P:thiamine biosynthetic process"/>
    <property type="evidence" value="ECO:0007669"/>
    <property type="project" value="InterPro"/>
</dbReference>
<dbReference type="GO" id="GO:0005829">
    <property type="term" value="C:cytosol"/>
    <property type="evidence" value="ECO:0007669"/>
    <property type="project" value="TreeGrafter"/>
</dbReference>
<dbReference type="GO" id="GO:0008972">
    <property type="term" value="F:phosphomethylpyrimidine kinase activity"/>
    <property type="evidence" value="ECO:0007669"/>
    <property type="project" value="InterPro"/>
</dbReference>
<name>A0A0L6VER5_9BASI</name>
<dbReference type="STRING" id="27349.A0A0L6VER5"/>
<evidence type="ECO:0000259" key="2">
    <source>
        <dbReference type="Pfam" id="PF08543"/>
    </source>
</evidence>
<dbReference type="PANTHER" id="PTHR20858:SF17">
    <property type="entry name" value="HYDROXYMETHYLPYRIMIDINE_PHOSPHOMETHYLPYRIMIDINE KINASE THI20-RELATED"/>
    <property type="match status" value="1"/>
</dbReference>
<feature type="domain" description="Pyridoxamine kinase/Phosphomethylpyrimidine kinase" evidence="2">
    <location>
        <begin position="83"/>
        <end position="297"/>
    </location>
</feature>
<dbReference type="GO" id="GO:0008902">
    <property type="term" value="F:hydroxymethylpyrimidine kinase activity"/>
    <property type="evidence" value="ECO:0007669"/>
    <property type="project" value="TreeGrafter"/>
</dbReference>
<evidence type="ECO:0000313" key="3">
    <source>
        <dbReference type="EMBL" id="KNZ59047.1"/>
    </source>
</evidence>
<dbReference type="OrthoDB" id="10028886at2759"/>
<dbReference type="SUPFAM" id="SSF48613">
    <property type="entry name" value="Heme oxygenase-like"/>
    <property type="match status" value="1"/>
</dbReference>
<keyword evidence="4" id="KW-1185">Reference proteome</keyword>
<dbReference type="Pfam" id="PF08543">
    <property type="entry name" value="Phos_pyr_kin"/>
    <property type="match status" value="1"/>
</dbReference>
<dbReference type="Gene3D" id="3.40.1190.20">
    <property type="match status" value="1"/>
</dbReference>
<dbReference type="CDD" id="cd01169">
    <property type="entry name" value="HMPP_kinase"/>
    <property type="match status" value="1"/>
</dbReference>
<sequence>MVLESTKVLTIAGSDSGGGAGIQAGESSIHLLLPCPTDIYATDIILHPSFHLARLEDFHQLGGLWNVCHQYSPCPRIPTSLPHAFLYIAAVTAQNTRGVSGLLGISPVMVSQQLEAVLCDIPVQAMKTGLWRLEGGMLHGPTVIEAVADSLSRLFPAGTTQPDLVVDPVMVSTSGHELLEPGGTEMLVRKLLPRATLVTPNLPEALMLSGRQERHQTIDSLQDIHACCREIAKLGARNVLLKGGHFPASPHTISDVLYLADSDTFHCFTHPRLDIPNTHGTGCTLSAALTVYLGKGLPRTCGSGGGGDQVCGRRDPAQFSCWQWGRPVEPLPQHHPTTTPSEAIRPTDGHQYPFTSALVSAAGPSWIVFTQSHPFLQGVRDGTLPLSSFQHFLRQDYIFLIHYARIHSLMAFKCDEMQEIDATTTIVKQIVEEAKNHIKMCKAWGLAEEEFLDTVESRQTLAYTRYVMEVGFSKSLLELRVATAPCLLGYGEMAMHLKNHPATIKDGTNPYWPWILHYSDAPFQDAVRVGRQVLEEMVIKFPPPSTAALYQLKQIFSKAVQLEIDFWQMGLDGQ</sequence>
<comment type="caution">
    <text evidence="3">The sequence shown here is derived from an EMBL/GenBank/DDBJ whole genome shotgun (WGS) entry which is preliminary data.</text>
</comment>
<evidence type="ECO:0008006" key="5">
    <source>
        <dbReference type="Google" id="ProtNLM"/>
    </source>
</evidence>
<dbReference type="Gene3D" id="1.20.910.10">
    <property type="entry name" value="Heme oxygenase-like"/>
    <property type="match status" value="1"/>
</dbReference>
<dbReference type="InterPro" id="IPR016084">
    <property type="entry name" value="Haem_Oase-like_multi-hlx"/>
</dbReference>
<dbReference type="InterPro" id="IPR029056">
    <property type="entry name" value="Ribokinase-like"/>
</dbReference>
<reference evidence="3 4" key="1">
    <citation type="submission" date="2015-08" db="EMBL/GenBank/DDBJ databases">
        <title>Next Generation Sequencing and Analysis of the Genome of Puccinia sorghi L Schw, the Causal Agent of Maize Common Rust.</title>
        <authorList>
            <person name="Rochi L."/>
            <person name="Burguener G."/>
            <person name="Darino M."/>
            <person name="Turjanski A."/>
            <person name="Kreff E."/>
            <person name="Dieguez M.J."/>
            <person name="Sacco F."/>
        </authorList>
    </citation>
    <scope>NUCLEOTIDE SEQUENCE [LARGE SCALE GENOMIC DNA]</scope>
    <source>
        <strain evidence="3 4">RO10H11247</strain>
    </source>
</reference>